<protein>
    <submittedName>
        <fullName evidence="5">Nitrate ABC transporter substrate-binding protein</fullName>
    </submittedName>
</protein>
<dbReference type="HOGENOM" id="CLU_028871_5_2_11"/>
<dbReference type="InterPro" id="IPR015168">
    <property type="entry name" value="SsuA/THI5"/>
</dbReference>
<feature type="domain" description="SsuA/THI5-like" evidence="4">
    <location>
        <begin position="47"/>
        <end position="231"/>
    </location>
</feature>
<comment type="subcellular location">
    <subcellularLocation>
        <location evidence="1">Periplasm</location>
    </subcellularLocation>
</comment>
<keyword evidence="6" id="KW-1185">Reference proteome</keyword>
<dbReference type="Proteomes" id="UP000031121">
    <property type="component" value="Chromosome"/>
</dbReference>
<evidence type="ECO:0000313" key="6">
    <source>
        <dbReference type="Proteomes" id="UP000031121"/>
    </source>
</evidence>
<evidence type="ECO:0000256" key="1">
    <source>
        <dbReference type="ARBA" id="ARBA00004418"/>
    </source>
</evidence>
<evidence type="ECO:0000313" key="5">
    <source>
        <dbReference type="EMBL" id="AJC11463.1"/>
    </source>
</evidence>
<dbReference type="EMBL" id="CP009302">
    <property type="protein sequence ID" value="AJC11463.1"/>
    <property type="molecule type" value="Genomic_DNA"/>
</dbReference>
<accession>A0A0A8B3Q1</accession>
<organism evidence="5 6">
    <name type="scientific">Berryella intestinalis</name>
    <dbReference type="NCBI Taxonomy" id="1531429"/>
    <lineage>
        <taxon>Bacteria</taxon>
        <taxon>Bacillati</taxon>
        <taxon>Actinomycetota</taxon>
        <taxon>Coriobacteriia</taxon>
        <taxon>Eggerthellales</taxon>
        <taxon>Eggerthellaceae</taxon>
        <taxon>Berryella</taxon>
    </lineage>
</organism>
<comment type="similarity">
    <text evidence="2">Belongs to the bacterial solute-binding protein SsuA/TauA family.</text>
</comment>
<name>A0A0A8B3Q1_9ACTN</name>
<dbReference type="SUPFAM" id="SSF53850">
    <property type="entry name" value="Periplasmic binding protein-like II"/>
    <property type="match status" value="1"/>
</dbReference>
<sequence>MVGAAALGAAALTGCSNSKGASAPQGGGGSAAASRMMVGTLATEDILPLWVAQQENLAADKVDFEIVPFQSATELIAGISSGAVNVAMTDPMVSAGVFASGTPLELAWVTLGETAKQGRFGIMTGPNTGITSLSELAGVPVGVGSNTILEYVMDKLMERAGIPEDQIKVEELQKLPVRFQSMMSGDVKAAALPGALLALGEASGCVCLADDTDGENISQSVMAVRSDFVSAESGASALAALQDVWDGGAALVNHDPEKYRSLLVENANLPESVARTYPISEYPMAKKPTGAMVDPVLAWMTKKGYLTAPLSYDQNTGKFSKE</sequence>
<evidence type="ECO:0000256" key="3">
    <source>
        <dbReference type="ARBA" id="ARBA00022729"/>
    </source>
</evidence>
<keyword evidence="3" id="KW-0732">Signal</keyword>
<dbReference type="PANTHER" id="PTHR30024">
    <property type="entry name" value="ALIPHATIC SULFONATES-BINDING PROTEIN-RELATED"/>
    <property type="match status" value="1"/>
</dbReference>
<reference evidence="5 6" key="2">
    <citation type="journal article" date="2015" name="Genome Announc.">
        <title>Complete Genome Sequence of Coriobacteriaceae Strain 68-1-3, a Novel Mucus-Degrading Isolate from the Swine Intestinal Tract.</title>
        <authorList>
            <person name="Looft T."/>
            <person name="Bayles D.O."/>
            <person name="Alt D.P."/>
            <person name="Stanton T.B."/>
        </authorList>
    </citation>
    <scope>NUCLEOTIDE SEQUENCE [LARGE SCALE GENOMIC DNA]</scope>
    <source>
        <strain evidence="5 6">68-1-3</strain>
    </source>
</reference>
<evidence type="ECO:0000256" key="2">
    <source>
        <dbReference type="ARBA" id="ARBA00010742"/>
    </source>
</evidence>
<dbReference type="Gene3D" id="3.40.190.10">
    <property type="entry name" value="Periplasmic binding protein-like II"/>
    <property type="match status" value="2"/>
</dbReference>
<reference evidence="6" key="1">
    <citation type="submission" date="2014-08" db="EMBL/GenBank/DDBJ databases">
        <title>Coriobacteriaceae sp. complete genome.</title>
        <authorList>
            <person name="Looft T."/>
            <person name="Bayles D.O."/>
            <person name="Stanton T.B."/>
        </authorList>
    </citation>
    <scope>NUCLEOTIDE SEQUENCE [LARGE SCALE GENOMIC DNA]</scope>
    <source>
        <strain evidence="6">68-1-3</strain>
    </source>
</reference>
<dbReference type="Pfam" id="PF09084">
    <property type="entry name" value="NMT1"/>
    <property type="match status" value="1"/>
</dbReference>
<dbReference type="KEGG" id="cbac:JI75_00895"/>
<gene>
    <name evidence="5" type="ORF">JI75_00895</name>
</gene>
<proteinExistence type="inferred from homology"/>
<dbReference type="PANTHER" id="PTHR30024:SF47">
    <property type="entry name" value="TAURINE-BINDING PERIPLASMIC PROTEIN"/>
    <property type="match status" value="1"/>
</dbReference>
<evidence type="ECO:0000259" key="4">
    <source>
        <dbReference type="Pfam" id="PF09084"/>
    </source>
</evidence>
<dbReference type="STRING" id="1531429.JI75_00895"/>
<dbReference type="GO" id="GO:0042597">
    <property type="term" value="C:periplasmic space"/>
    <property type="evidence" value="ECO:0007669"/>
    <property type="project" value="UniProtKB-SubCell"/>
</dbReference>
<dbReference type="AlphaFoldDB" id="A0A0A8B3Q1"/>